<dbReference type="SUPFAM" id="SSF53187">
    <property type="entry name" value="Zn-dependent exopeptidases"/>
    <property type="match status" value="1"/>
</dbReference>
<feature type="region of interest" description="Disordered" evidence="1">
    <location>
        <begin position="1"/>
        <end position="46"/>
    </location>
</feature>
<evidence type="ECO:0000313" key="4">
    <source>
        <dbReference type="Proteomes" id="UP001600650"/>
    </source>
</evidence>
<dbReference type="Proteomes" id="UP001600650">
    <property type="component" value="Unassembled WGS sequence"/>
</dbReference>
<reference evidence="3 4" key="1">
    <citation type="submission" date="2024-09" db="EMBL/GenBank/DDBJ databases">
        <title>The Natural Products Discovery Center: Release of the First 8490 Sequenced Strains for Exploring Actinobacteria Biosynthetic Diversity.</title>
        <authorList>
            <person name="Kalkreuter E."/>
            <person name="Kautsar S.A."/>
            <person name="Yang D."/>
            <person name="Bader C.D."/>
            <person name="Teijaro C.N."/>
            <person name="Fluegel L."/>
            <person name="Davis C.M."/>
            <person name="Simpson J.R."/>
            <person name="Lauterbach L."/>
            <person name="Steele A.D."/>
            <person name="Gui C."/>
            <person name="Meng S."/>
            <person name="Li G."/>
            <person name="Viehrig K."/>
            <person name="Ye F."/>
            <person name="Su P."/>
            <person name="Kiefer A.F."/>
            <person name="Nichols A."/>
            <person name="Cepeda A.J."/>
            <person name="Yan W."/>
            <person name="Fan B."/>
            <person name="Jiang Y."/>
            <person name="Adhikari A."/>
            <person name="Zheng C.-J."/>
            <person name="Schuster L."/>
            <person name="Cowan T.M."/>
            <person name="Smanski M.J."/>
            <person name="Chevrette M.G."/>
            <person name="De Carvalho L.P.S."/>
            <person name="Shen B."/>
        </authorList>
    </citation>
    <scope>NUCLEOTIDE SEQUENCE [LARGE SCALE GENOMIC DNA]</scope>
    <source>
        <strain evidence="3 4">NPDC057399</strain>
    </source>
</reference>
<dbReference type="RefSeq" id="WP_381727333.1">
    <property type="nucleotide sequence ID" value="NZ_JBHVBU010000061.1"/>
</dbReference>
<dbReference type="CDD" id="cd02696">
    <property type="entry name" value="MurNAc-LAA"/>
    <property type="match status" value="1"/>
</dbReference>
<dbReference type="InterPro" id="IPR002508">
    <property type="entry name" value="MurNAc-LAA_cat"/>
</dbReference>
<keyword evidence="4" id="KW-1185">Reference proteome</keyword>
<evidence type="ECO:0000259" key="2">
    <source>
        <dbReference type="SMART" id="SM00646"/>
    </source>
</evidence>
<accession>A0ABW6JMH4</accession>
<dbReference type="Pfam" id="PF01520">
    <property type="entry name" value="Amidase_3"/>
    <property type="match status" value="1"/>
</dbReference>
<proteinExistence type="predicted"/>
<feature type="domain" description="MurNAc-LAA" evidence="2">
    <location>
        <begin position="107"/>
        <end position="224"/>
    </location>
</feature>
<dbReference type="EC" id="3.5.1.28" evidence="3"/>
<evidence type="ECO:0000256" key="1">
    <source>
        <dbReference type="SAM" id="MobiDB-lite"/>
    </source>
</evidence>
<evidence type="ECO:0000313" key="3">
    <source>
        <dbReference type="EMBL" id="MFE7965510.1"/>
    </source>
</evidence>
<dbReference type="SMART" id="SM00646">
    <property type="entry name" value="Ami_3"/>
    <property type="match status" value="1"/>
</dbReference>
<keyword evidence="3" id="KW-0378">Hydrolase</keyword>
<protein>
    <submittedName>
        <fullName evidence="3">N-acetylmuramoyl-L-alanine amidase</fullName>
        <ecNumber evidence="3">3.5.1.28</ecNumber>
    </submittedName>
</protein>
<dbReference type="Gene3D" id="3.40.630.40">
    <property type="entry name" value="Zn-dependent exopeptidases"/>
    <property type="match status" value="1"/>
</dbReference>
<name>A0ABW6JMH4_STRCE</name>
<sequence>MTHEHEPGAEAEGGPENDRSLPDAADSPVHATAEESDSPPLPQDKEKGAVVRILVVQMGHCFRTSGATGTPGEQAFVKAVADACVEELDRPGPPRREHWRLRVIKADEPLEQYAGDAFVAFHCDGSVNPDARGASVGYRDAAGQSLAQAWKHAYERHGWSGGFRSDNYTENLKKYYGTRKAAEAGNPRAFIAECGFLTNQGDKALLTGPGGADRVTRALFEALGI</sequence>
<comment type="caution">
    <text evidence="3">The sequence shown here is derived from an EMBL/GenBank/DDBJ whole genome shotgun (WGS) entry which is preliminary data.</text>
</comment>
<organism evidence="3 4">
    <name type="scientific">Streptomyces cellulosae</name>
    <dbReference type="NCBI Taxonomy" id="1968"/>
    <lineage>
        <taxon>Bacteria</taxon>
        <taxon>Bacillati</taxon>
        <taxon>Actinomycetota</taxon>
        <taxon>Actinomycetes</taxon>
        <taxon>Kitasatosporales</taxon>
        <taxon>Streptomycetaceae</taxon>
        <taxon>Streptomyces</taxon>
    </lineage>
</organism>
<gene>
    <name evidence="3" type="ORF">ACFU0X_21145</name>
</gene>
<dbReference type="GO" id="GO:0008745">
    <property type="term" value="F:N-acetylmuramoyl-L-alanine amidase activity"/>
    <property type="evidence" value="ECO:0007669"/>
    <property type="project" value="UniProtKB-EC"/>
</dbReference>
<dbReference type="EMBL" id="JBHVBU010000061">
    <property type="protein sequence ID" value="MFE7965510.1"/>
    <property type="molecule type" value="Genomic_DNA"/>
</dbReference>